<evidence type="ECO:0000313" key="7">
    <source>
        <dbReference type="Ensembl" id="ENSKMAP00000023232.1"/>
    </source>
</evidence>
<dbReference type="Proteomes" id="UP000264800">
    <property type="component" value="Unplaced"/>
</dbReference>
<feature type="domain" description="tRNA (32-2'-O)-methyltransferase regulator THADA-like C-terminal TPR repeats region" evidence="6">
    <location>
        <begin position="1108"/>
        <end position="1267"/>
    </location>
</feature>
<dbReference type="PANTHER" id="PTHR14387">
    <property type="entry name" value="THADA/DEATH RECEPTOR INTERACTING PROTEIN"/>
    <property type="match status" value="1"/>
</dbReference>
<keyword evidence="8" id="KW-1185">Reference proteome</keyword>
<dbReference type="InterPro" id="IPR019442">
    <property type="entry name" value="THADA/TRM732_DUF2428"/>
</dbReference>
<evidence type="ECO:0000256" key="2">
    <source>
        <dbReference type="ARBA" id="ARBA00022694"/>
    </source>
</evidence>
<dbReference type="Pfam" id="PF10350">
    <property type="entry name" value="DUF2428"/>
    <property type="match status" value="1"/>
</dbReference>
<accession>A0A3Q3GI01</accession>
<dbReference type="InterPro" id="IPR051954">
    <property type="entry name" value="tRNA_methyltransferase_THADA"/>
</dbReference>
<keyword evidence="2" id="KW-0819">tRNA processing</keyword>
<feature type="domain" description="tRNA (32-2'-O)-methyltransferase regulator THADA-like TPR repeats region" evidence="5">
    <location>
        <begin position="471"/>
        <end position="692"/>
    </location>
</feature>
<evidence type="ECO:0000256" key="3">
    <source>
        <dbReference type="ARBA" id="ARBA00035625"/>
    </source>
</evidence>
<reference evidence="7" key="1">
    <citation type="submission" date="2025-08" db="UniProtKB">
        <authorList>
            <consortium name="Ensembl"/>
        </authorList>
    </citation>
    <scope>IDENTIFICATION</scope>
</reference>
<dbReference type="Ensembl" id="ENSKMAT00000023527.1">
    <property type="protein sequence ID" value="ENSKMAP00000023232.1"/>
    <property type="gene ID" value="ENSKMAG00000017181.1"/>
</dbReference>
<dbReference type="STRING" id="37003.ENSKMAP00000023232"/>
<dbReference type="OMA" id="RSPCWAM"/>
<evidence type="ECO:0000313" key="8">
    <source>
        <dbReference type="Proteomes" id="UP000264800"/>
    </source>
</evidence>
<organism evidence="7 8">
    <name type="scientific">Kryptolebias marmoratus</name>
    <name type="common">Mangrove killifish</name>
    <name type="synonym">Rivulus marmoratus</name>
    <dbReference type="NCBI Taxonomy" id="37003"/>
    <lineage>
        <taxon>Eukaryota</taxon>
        <taxon>Metazoa</taxon>
        <taxon>Chordata</taxon>
        <taxon>Craniata</taxon>
        <taxon>Vertebrata</taxon>
        <taxon>Euteleostomi</taxon>
        <taxon>Actinopterygii</taxon>
        <taxon>Neopterygii</taxon>
        <taxon>Teleostei</taxon>
        <taxon>Neoteleostei</taxon>
        <taxon>Acanthomorphata</taxon>
        <taxon>Ovalentaria</taxon>
        <taxon>Atherinomorphae</taxon>
        <taxon>Cyprinodontiformes</taxon>
        <taxon>Rivulidae</taxon>
        <taxon>Kryptolebias</taxon>
    </lineage>
</organism>
<proteinExistence type="inferred from homology"/>
<evidence type="ECO:0000259" key="4">
    <source>
        <dbReference type="Pfam" id="PF10350"/>
    </source>
</evidence>
<comment type="similarity">
    <text evidence="1">Belongs to the THADA family.</text>
</comment>
<dbReference type="GO" id="GO:0005829">
    <property type="term" value="C:cytosol"/>
    <property type="evidence" value="ECO:0007669"/>
    <property type="project" value="TreeGrafter"/>
</dbReference>
<name>A0A3Q3GI01_KRYMA</name>
<dbReference type="InterPro" id="IPR056842">
    <property type="entry name" value="THADA-like_TPR_C"/>
</dbReference>
<dbReference type="GeneTree" id="ENSGT00940000165952"/>
<comment type="function">
    <text evidence="3">Together with methyltransferase FTSJ1, methylates the 2'-O-ribose of nucleotides at position 32 of the anticodon loop of substrate tRNAs.</text>
</comment>
<sequence>SKVKRCKERCLEEAVQLLRQTSAAQLRALQDDQLLLLVRLLISLQLELVCISTACRKVDQMLQHLAEVDHQLVFRETLQSFHSVVHSDQVLSLEDLQKCMFLEDSAVGREVWRESYVSVLKKLSLFLPVVLRDESLRDGPLCLQVCLQIFQLLSSEVAHLVWEQNHREPAVQDILQALVDIILGQCSSRDTRLLAGTAVAMLINTAEERKAGGAAAWGLLQVSLQPWQLSVGVLQVRCDPAVQDGLGRLAVCRGLLTCCGPHILLSSRLDATQTCLLLEGLFPLVYTLCEEKLDCHYLAFELTLWLRRVKECVPDLWETRGGRLLPDSSRLQQQLTHIIWTNAESPVGGVPEFANNAFIQLLTLYKMDCEQFSDSKRTFYSTLLQRVMKLPWEAKAKYHRLCALLPHLGTCRVLDGYSEVSSHLLKCLSTNHLSPCASELYKCLVQQQRRELCGGLEESASLSELDLARHWASRWQPFLHEALMSEATLLLNSSSSHLLPCTFQVFPSAVDPLLASLDPREPGHLHAWVCVLSSYRAVTGCSPWSLQRGSTLETLQLALGSADDKIRLAALSLLCCSPKTRDAPTTEEMTILREFIPQNLNCESSSFRQHLQAGVRKFLVRIRDGCLARIRGAKGKEKRNDVHERTRNIVEQIFVEWLGQLPYSYLAPGHSYQRKKTVLLLLSAVLETCTDTWSPDRKKGQPPNIGTLINCARQRGLWDFFSRTKQLVLISCLEDSTNEIRELSSGLLLRFFPPSFPDDITEVLIERAKQLVCSPRVQEAQMGALMMKVLVQLLGELEEHYQTAKTNMMLAARTKPIHVLCALQRSLLEAPNQIYDTLSTGVMDKMLGLLESISLLLLVVLYGDREADENAPPSFCEMGNAISSLISQQSGGGGADGEECILLSEEHSLVLTCCWVSLKEIGILLGSLVEKILTETKQRTECLLTKQDLWRASKVFKDILLKCRHWGAVEGCCIGFTKFCSSLLSSPDPQLKDIPTQILKEVVRCPRSASVTRRAAGLPMLILCVLSAEEASKARPLLASSMEALMDTAKTPLDENWDQTVDLPQVCAVHTLQALVRGAGLGAAVLQFAPAVVILSLTLLSSPCWAMRNAALQLYSLCSRMLGQRSCSEEAGPTQHSMSPAAFFFHYPALQPFLLGQLGEAAQDLQGRSSQARLHLQPSLYPILTLLAQLQPGAQDPSTLLDFLGPLLQLSASPIYSVRVKASKALAAVTPPSQYTHILVRLTSQLPRPQESYSNNQLHGRLLQIRAVLDRAVCTDLNLKEALLNDSMEYRTAFLAALVVVTTASPFPPSSPSAEPFLSECLDLLLTDLEEQKGGPEFLSQALNVASLLLSPLKLSKLQCWCGILEDQRAPDAPEVLRLACGEALCLMNTGLYLLQDQSQQVRLKAACFTSLLRRVRRGDNQRSLCIVHVNQALPLLLELLLEECWETPGTLEVLLSHLPLYEQDEANVFAEPSVMSAHVLPYLLQMAERSSQSSALAQTLNSWAEENTAQLLDNLAACKKLQPETLTSSWLALLTDPRFHSSLCGLLTRAAFFLRLLKTPAGTRHLCDPSSVHKHFQDVCGLLSQNGVHFPPAF</sequence>
<evidence type="ECO:0000259" key="5">
    <source>
        <dbReference type="Pfam" id="PF25150"/>
    </source>
</evidence>
<feature type="domain" description="DUF2428" evidence="4">
    <location>
        <begin position="842"/>
        <end position="1106"/>
    </location>
</feature>
<dbReference type="InterPro" id="IPR056843">
    <property type="entry name" value="THADA-like_TPR"/>
</dbReference>
<dbReference type="InterPro" id="IPR016024">
    <property type="entry name" value="ARM-type_fold"/>
</dbReference>
<evidence type="ECO:0000256" key="1">
    <source>
        <dbReference type="ARBA" id="ARBA00010409"/>
    </source>
</evidence>
<dbReference type="Pfam" id="PF25150">
    <property type="entry name" value="TPR_Trm732"/>
    <property type="match status" value="1"/>
</dbReference>
<dbReference type="GO" id="GO:0030488">
    <property type="term" value="P:tRNA methylation"/>
    <property type="evidence" value="ECO:0007669"/>
    <property type="project" value="TreeGrafter"/>
</dbReference>
<evidence type="ECO:0000259" key="6">
    <source>
        <dbReference type="Pfam" id="PF25151"/>
    </source>
</evidence>
<dbReference type="Pfam" id="PF25151">
    <property type="entry name" value="TPR_Trm732_C"/>
    <property type="match status" value="1"/>
</dbReference>
<protein>
    <submittedName>
        <fullName evidence="7">Si:ch211-225b11.4</fullName>
    </submittedName>
</protein>
<dbReference type="PANTHER" id="PTHR14387:SF0">
    <property type="entry name" value="DUF2428 DOMAIN-CONTAINING PROTEIN"/>
    <property type="match status" value="1"/>
</dbReference>
<reference evidence="7" key="2">
    <citation type="submission" date="2025-09" db="UniProtKB">
        <authorList>
            <consortium name="Ensembl"/>
        </authorList>
    </citation>
    <scope>IDENTIFICATION</scope>
</reference>
<dbReference type="SUPFAM" id="SSF48371">
    <property type="entry name" value="ARM repeat"/>
    <property type="match status" value="2"/>
</dbReference>